<dbReference type="InterPro" id="IPR019292">
    <property type="entry name" value="McrC"/>
</dbReference>
<dbReference type="AlphaFoldDB" id="A0A7K3LVG6"/>
<comment type="caution">
    <text evidence="1">The sequence shown here is derived from an EMBL/GenBank/DDBJ whole genome shotgun (WGS) entry which is preliminary data.</text>
</comment>
<evidence type="ECO:0000313" key="2">
    <source>
        <dbReference type="Proteomes" id="UP000466307"/>
    </source>
</evidence>
<dbReference type="Proteomes" id="UP000466307">
    <property type="component" value="Unassembled WGS sequence"/>
</dbReference>
<evidence type="ECO:0008006" key="3">
    <source>
        <dbReference type="Google" id="ProtNLM"/>
    </source>
</evidence>
<accession>A0A7K3LVG6</accession>
<proteinExistence type="predicted"/>
<organism evidence="1 2">
    <name type="scientific">Gordonia desulfuricans</name>
    <dbReference type="NCBI Taxonomy" id="89051"/>
    <lineage>
        <taxon>Bacteria</taxon>
        <taxon>Bacillati</taxon>
        <taxon>Actinomycetota</taxon>
        <taxon>Actinomycetes</taxon>
        <taxon>Mycobacteriales</taxon>
        <taxon>Gordoniaceae</taxon>
        <taxon>Gordonia</taxon>
    </lineage>
</organism>
<evidence type="ECO:0000313" key="1">
    <source>
        <dbReference type="EMBL" id="NDK92273.1"/>
    </source>
</evidence>
<name>A0A7K3LVG6_9ACTN</name>
<reference evidence="1 2" key="1">
    <citation type="submission" date="2020-01" db="EMBL/GenBank/DDBJ databases">
        <title>Investigation of new actinobacteria for the biodesulphurisation of diesel fuel.</title>
        <authorList>
            <person name="Athi Narayanan S.M."/>
        </authorList>
    </citation>
    <scope>NUCLEOTIDE SEQUENCE [LARGE SCALE GENOMIC DNA]</scope>
    <source>
        <strain evidence="1 2">213E</strain>
    </source>
</reference>
<dbReference type="EMBL" id="JAADZU010000110">
    <property type="protein sequence ID" value="NDK92273.1"/>
    <property type="molecule type" value="Genomic_DNA"/>
</dbReference>
<protein>
    <recommendedName>
        <fullName evidence="3">Restriction endonuclease</fullName>
    </recommendedName>
</protein>
<dbReference type="Pfam" id="PF10117">
    <property type="entry name" value="McrBC"/>
    <property type="match status" value="1"/>
</dbReference>
<sequence length="400" mass="43668">MLTLTEHQRSSPIPLTIAQQRTLRAVFDARLEPAENGCVRVTPGARVGAAIIDDVHVVVTPKVPIRRIIHMIGVAADPFNWRPEEVDGLSASSIDDALAALFARACIRAFGRGIYRTYRTERQQLSHIKGRIDVGRYVRSPLPLPVPVVTTVHDDHTPENQILRAATAALRVLPGLSDSSRTDLSAVWKVVRDVGTHPDPLQLAHGIVWSRHNNHYRTAVRLAELVLRSRSVAVTSGAVAVAGFVLNMPSVVEEYVRVLIRARLGADETEMPASWRGRMNLDQGRRIALIPDLGMRRNGRWQFVGDVKYKVAQGSGGDPATEIGRQADLYQLLAYVTEAGLDEGTLIYAGASRGEVVHTVRATGVRLRVVALDLTAADIDHQVRTAVSTGFSMAPPSSIV</sequence>
<dbReference type="PANTHER" id="PTHR38733:SF1">
    <property type="entry name" value="TYPE IV METHYL-DIRECTED RESTRICTION ENZYME ECOKMCRBC"/>
    <property type="match status" value="1"/>
</dbReference>
<dbReference type="PANTHER" id="PTHR38733">
    <property type="entry name" value="PROTEIN MCRC"/>
    <property type="match status" value="1"/>
</dbReference>
<gene>
    <name evidence="1" type="ORF">GYA93_22325</name>
</gene>
<keyword evidence="2" id="KW-1185">Reference proteome</keyword>